<dbReference type="EMBL" id="LR797416">
    <property type="protein sequence ID" value="CAB4214823.1"/>
    <property type="molecule type" value="Genomic_DNA"/>
</dbReference>
<feature type="region of interest" description="Disordered" evidence="1">
    <location>
        <begin position="139"/>
        <end position="166"/>
    </location>
</feature>
<evidence type="ECO:0000313" key="4">
    <source>
        <dbReference type="EMBL" id="CAB4183588.1"/>
    </source>
</evidence>
<gene>
    <name evidence="4" type="ORF">UFOVP1104_32</name>
    <name evidence="5" type="ORF">UFOVP1371_45</name>
    <name evidence="6" type="ORF">UFOVP1468_53</name>
    <name evidence="7" type="ORF">UFOVP1555_3</name>
    <name evidence="2" type="ORF">UFOVP596_36</name>
    <name evidence="3" type="ORF">UFOVP938_8</name>
</gene>
<evidence type="ECO:0000313" key="6">
    <source>
        <dbReference type="EMBL" id="CAB4214823.1"/>
    </source>
</evidence>
<protein>
    <submittedName>
        <fullName evidence="3">Uncharacterized protein</fullName>
    </submittedName>
</protein>
<sequence>MSVPSDKLMQMIKGQGGPKMGGNAPAMTPEAGAAPAISDAETPPMAAPMSTPEPKMGSREGAMINLSMAMDLVEQALPALGSESPEGQKALMVLRQMSGILGPRKDKAKELQNSEIMQMLQNLPQAGGATPEGKAMAAAPAIPGMAPGGGMPPGMPPGGSPQPPVM</sequence>
<name>A0A6J5PKZ1_9CAUD</name>
<proteinExistence type="predicted"/>
<evidence type="ECO:0000313" key="2">
    <source>
        <dbReference type="EMBL" id="CAB4151850.1"/>
    </source>
</evidence>
<organism evidence="3">
    <name type="scientific">uncultured Caudovirales phage</name>
    <dbReference type="NCBI Taxonomy" id="2100421"/>
    <lineage>
        <taxon>Viruses</taxon>
        <taxon>Duplodnaviria</taxon>
        <taxon>Heunggongvirae</taxon>
        <taxon>Uroviricota</taxon>
        <taxon>Caudoviricetes</taxon>
        <taxon>Peduoviridae</taxon>
        <taxon>Maltschvirus</taxon>
        <taxon>Maltschvirus maltsch</taxon>
    </lineage>
</organism>
<dbReference type="EMBL" id="LR798399">
    <property type="protein sequence ID" value="CAB5229212.1"/>
    <property type="molecule type" value="Genomic_DNA"/>
</dbReference>
<feature type="compositionally biased region" description="Pro residues" evidence="1">
    <location>
        <begin position="153"/>
        <end position="166"/>
    </location>
</feature>
<accession>A0A6J5PKZ1</accession>
<feature type="region of interest" description="Disordered" evidence="1">
    <location>
        <begin position="1"/>
        <end position="56"/>
    </location>
</feature>
<dbReference type="EMBL" id="LR797047">
    <property type="protein sequence ID" value="CAB4183588.1"/>
    <property type="molecule type" value="Genomic_DNA"/>
</dbReference>
<evidence type="ECO:0000313" key="3">
    <source>
        <dbReference type="EMBL" id="CAB4172489.1"/>
    </source>
</evidence>
<dbReference type="EMBL" id="LR797322">
    <property type="protein sequence ID" value="CAB4202877.1"/>
    <property type="molecule type" value="Genomic_DNA"/>
</dbReference>
<dbReference type="EMBL" id="LR796570">
    <property type="protein sequence ID" value="CAB4151850.1"/>
    <property type="molecule type" value="Genomic_DNA"/>
</dbReference>
<dbReference type="EMBL" id="LR796883">
    <property type="protein sequence ID" value="CAB4172489.1"/>
    <property type="molecule type" value="Genomic_DNA"/>
</dbReference>
<reference evidence="3" key="1">
    <citation type="submission" date="2020-05" db="EMBL/GenBank/DDBJ databases">
        <authorList>
            <person name="Chiriac C."/>
            <person name="Salcher M."/>
            <person name="Ghai R."/>
            <person name="Kavagutti S V."/>
        </authorList>
    </citation>
    <scope>NUCLEOTIDE SEQUENCE</scope>
</reference>
<evidence type="ECO:0000256" key="1">
    <source>
        <dbReference type="SAM" id="MobiDB-lite"/>
    </source>
</evidence>
<evidence type="ECO:0000313" key="7">
    <source>
        <dbReference type="EMBL" id="CAB5229212.1"/>
    </source>
</evidence>
<evidence type="ECO:0000313" key="5">
    <source>
        <dbReference type="EMBL" id="CAB4202877.1"/>
    </source>
</evidence>